<evidence type="ECO:0000256" key="4">
    <source>
        <dbReference type="ARBA" id="ARBA00022722"/>
    </source>
</evidence>
<accession>A0ABV4DMU6</accession>
<reference evidence="11 12" key="1">
    <citation type="submission" date="2024-03" db="EMBL/GenBank/DDBJ databases">
        <title>Mouse gut bacterial collection (mGBC) of GemPharmatech.</title>
        <authorList>
            <person name="He Y."/>
            <person name="Dong L."/>
            <person name="Wu D."/>
            <person name="Gao X."/>
            <person name="Lin Z."/>
        </authorList>
    </citation>
    <scope>NUCLEOTIDE SEQUENCE [LARGE SCALE GENOMIC DNA]</scope>
    <source>
        <strain evidence="11 12">15-30</strain>
    </source>
</reference>
<dbReference type="InterPro" id="IPR050180">
    <property type="entry name" value="RNR_Ribonuclease"/>
</dbReference>
<dbReference type="SMART" id="SM00316">
    <property type="entry name" value="S1"/>
    <property type="match status" value="1"/>
</dbReference>
<evidence type="ECO:0000256" key="9">
    <source>
        <dbReference type="SAM" id="MobiDB-lite"/>
    </source>
</evidence>
<dbReference type="InterPro" id="IPR040476">
    <property type="entry name" value="CSD2"/>
</dbReference>
<evidence type="ECO:0000256" key="6">
    <source>
        <dbReference type="ARBA" id="ARBA00022839"/>
    </source>
</evidence>
<dbReference type="PANTHER" id="PTHR23355:SF9">
    <property type="entry name" value="DIS3-LIKE EXONUCLEASE 2"/>
    <property type="match status" value="1"/>
</dbReference>
<dbReference type="InterPro" id="IPR012340">
    <property type="entry name" value="NA-bd_OB-fold"/>
</dbReference>
<dbReference type="InterPro" id="IPR022966">
    <property type="entry name" value="RNase_II/R_CS"/>
</dbReference>
<feature type="compositionally biased region" description="Basic and acidic residues" evidence="9">
    <location>
        <begin position="733"/>
        <end position="758"/>
    </location>
</feature>
<dbReference type="HAMAP" id="MF_01895">
    <property type="entry name" value="RNase_R"/>
    <property type="match status" value="1"/>
</dbReference>
<keyword evidence="6 8" id="KW-0269">Exonuclease</keyword>
<dbReference type="InterPro" id="IPR001900">
    <property type="entry name" value="RNase_II/R"/>
</dbReference>
<keyword evidence="7 8" id="KW-0694">RNA-binding</keyword>
<evidence type="ECO:0000256" key="2">
    <source>
        <dbReference type="ARBA" id="ARBA00004496"/>
    </source>
</evidence>
<comment type="catalytic activity">
    <reaction evidence="1 8">
        <text>Exonucleolytic cleavage in the 3'- to 5'-direction to yield nucleoside 5'-phosphates.</text>
        <dbReference type="EC" id="3.1.13.1"/>
    </reaction>
</comment>
<dbReference type="CDD" id="cd04471">
    <property type="entry name" value="S1_RNase_R"/>
    <property type="match status" value="1"/>
</dbReference>
<evidence type="ECO:0000313" key="11">
    <source>
        <dbReference type="EMBL" id="MEY8661811.1"/>
    </source>
</evidence>
<gene>
    <name evidence="8 11" type="primary">rnr</name>
    <name evidence="11" type="ORF">AALT52_02725</name>
</gene>
<dbReference type="NCBIfam" id="TIGR02063">
    <property type="entry name" value="RNase_R"/>
    <property type="match status" value="1"/>
</dbReference>
<comment type="function">
    <text evidence="8">3'-5' exoribonuclease that releases 5'-nucleoside monophosphates and is involved in maturation of structured RNAs.</text>
</comment>
<dbReference type="GO" id="GO:0008859">
    <property type="term" value="F:exoribonuclease II activity"/>
    <property type="evidence" value="ECO:0007669"/>
    <property type="project" value="UniProtKB-EC"/>
</dbReference>
<name>A0ABV4DMU6_9LACO</name>
<evidence type="ECO:0000313" key="12">
    <source>
        <dbReference type="Proteomes" id="UP001565236"/>
    </source>
</evidence>
<dbReference type="PROSITE" id="PS01175">
    <property type="entry name" value="RIBONUCLEASE_II"/>
    <property type="match status" value="1"/>
</dbReference>
<feature type="domain" description="S1 motif" evidence="10">
    <location>
        <begin position="642"/>
        <end position="722"/>
    </location>
</feature>
<dbReference type="Pfam" id="PF17876">
    <property type="entry name" value="CSD2"/>
    <property type="match status" value="1"/>
</dbReference>
<evidence type="ECO:0000256" key="8">
    <source>
        <dbReference type="HAMAP-Rule" id="MF_01895"/>
    </source>
</evidence>
<keyword evidence="4 8" id="KW-0540">Nuclease</keyword>
<dbReference type="Pfam" id="PF00773">
    <property type="entry name" value="RNB"/>
    <property type="match status" value="1"/>
</dbReference>
<evidence type="ECO:0000259" key="10">
    <source>
        <dbReference type="PROSITE" id="PS50126"/>
    </source>
</evidence>
<evidence type="ECO:0000256" key="3">
    <source>
        <dbReference type="ARBA" id="ARBA00022490"/>
    </source>
</evidence>
<dbReference type="SUPFAM" id="SSF50249">
    <property type="entry name" value="Nucleic acid-binding proteins"/>
    <property type="match status" value="4"/>
</dbReference>
<dbReference type="SMART" id="SM00955">
    <property type="entry name" value="RNB"/>
    <property type="match status" value="1"/>
</dbReference>
<organism evidence="11 12">
    <name type="scientific">Ligilactobacillus faecis</name>
    <dbReference type="NCBI Taxonomy" id="762833"/>
    <lineage>
        <taxon>Bacteria</taxon>
        <taxon>Bacillati</taxon>
        <taxon>Bacillota</taxon>
        <taxon>Bacilli</taxon>
        <taxon>Lactobacillales</taxon>
        <taxon>Lactobacillaceae</taxon>
        <taxon>Ligilactobacillus</taxon>
    </lineage>
</organism>
<dbReference type="InterPro" id="IPR011805">
    <property type="entry name" value="RNase_R"/>
</dbReference>
<keyword evidence="3 8" id="KW-0963">Cytoplasm</keyword>
<feature type="compositionally biased region" description="Basic residues" evidence="9">
    <location>
        <begin position="781"/>
        <end position="803"/>
    </location>
</feature>
<dbReference type="Pfam" id="PF00575">
    <property type="entry name" value="S1"/>
    <property type="match status" value="1"/>
</dbReference>
<dbReference type="NCBIfam" id="TIGR00358">
    <property type="entry name" value="3_prime_RNase"/>
    <property type="match status" value="1"/>
</dbReference>
<evidence type="ECO:0000256" key="5">
    <source>
        <dbReference type="ARBA" id="ARBA00022801"/>
    </source>
</evidence>
<dbReference type="PANTHER" id="PTHR23355">
    <property type="entry name" value="RIBONUCLEASE"/>
    <property type="match status" value="1"/>
</dbReference>
<comment type="similarity">
    <text evidence="8">Belongs to the RNR ribonuclease family. RNase R subfamily.</text>
</comment>
<dbReference type="InterPro" id="IPR004476">
    <property type="entry name" value="RNase_II/RNase_R"/>
</dbReference>
<keyword evidence="5 8" id="KW-0378">Hydrolase</keyword>
<dbReference type="Pfam" id="PF08206">
    <property type="entry name" value="OB_RNB"/>
    <property type="match status" value="1"/>
</dbReference>
<dbReference type="EMBL" id="JBCLUF010000006">
    <property type="protein sequence ID" value="MEY8661811.1"/>
    <property type="molecule type" value="Genomic_DNA"/>
</dbReference>
<dbReference type="PROSITE" id="PS50126">
    <property type="entry name" value="S1"/>
    <property type="match status" value="1"/>
</dbReference>
<dbReference type="InterPro" id="IPR013223">
    <property type="entry name" value="RNase_B_OB_dom"/>
</dbReference>
<dbReference type="Proteomes" id="UP001565236">
    <property type="component" value="Unassembled WGS sequence"/>
</dbReference>
<dbReference type="InterPro" id="IPR003029">
    <property type="entry name" value="S1_domain"/>
</dbReference>
<dbReference type="Gene3D" id="2.40.50.140">
    <property type="entry name" value="Nucleic acid-binding proteins"/>
    <property type="match status" value="2"/>
</dbReference>
<comment type="subcellular location">
    <subcellularLocation>
        <location evidence="2 8">Cytoplasm</location>
    </subcellularLocation>
</comment>
<evidence type="ECO:0000256" key="7">
    <source>
        <dbReference type="ARBA" id="ARBA00022884"/>
    </source>
</evidence>
<comment type="caution">
    <text evidence="11">The sequence shown here is derived from an EMBL/GenBank/DDBJ whole genome shotgun (WGS) entry which is preliminary data.</text>
</comment>
<dbReference type="RefSeq" id="WP_369940958.1">
    <property type="nucleotide sequence ID" value="NZ_JBCLUF010000006.1"/>
</dbReference>
<sequence length="803" mass="91291">MEKEKIRKSLLDYFEAEPEKKFTVQELADKMKMNKAGQFNFIVQAVAQLEHDKEIKLDDAGNFSLVKEVTAPRFEGVFHANDRGFGFVTVDPEKQDFFINPTQTLSALNGDEVEVELIAEGDEETGKRPEGKITQVLKRELTQVVGEFLPAEDEDENLPAGIIGTIRLRDKKLSNYRFLVEDKGLHPVAGEIVLADITAYPSVTLPGLIKGVATKVIGNVNDPGVDILQIVYQHDIPHEFPEDVMEQVAKIPDHVTPAEKVGRRDLTDEPMVTIDSIESKDLDDAVSAWKLPNGNYHLGVHIADVSHYVTPNTPLDREAFERGTSVYLTDRVIPMIPAKLSNGICSLNPKVERLALTCAMEIDPSGQVVKHEIFESVIKTTERMTYKAINKILESDDAKTKERYKELVPMFETMGELHKILLKMRKRRGAIEFEDTEAKIIVDEKGHAVDIQLRERGTSERMVESFMLAANETVAAHYKELHVPFIYRIHETPKEEKIKTFFEMLSALGVEVTGKVSAIEPKMLQNILKKVAGKPEEPMVSVMLLRSMQQAKYSPEPLGHFGLAAKDYTHFTSPIRRYPDLMAHRMIHYYAEHGLGESSQERFRAQLPEVSQHSSTAERRAIDAERDTDAMKKAEYMADHVGEEFEAVVSSVTKFGMFVELPNTVEGLIHISQLDDDYYVFVEKHMALVGTRSKRTYRIGQPIKVKLVNVNAEQKEIDFKLLEMKKAPKSDLLKDIDPKDLPTRRNDRSRGEHFDKRNGGKRPYKKQGNGRFNKNNDAKDKRRNGGKNNNKRPFYKRRREAKK</sequence>
<keyword evidence="12" id="KW-1185">Reference proteome</keyword>
<evidence type="ECO:0000256" key="1">
    <source>
        <dbReference type="ARBA" id="ARBA00001849"/>
    </source>
</evidence>
<proteinExistence type="inferred from homology"/>
<feature type="region of interest" description="Disordered" evidence="9">
    <location>
        <begin position="733"/>
        <end position="803"/>
    </location>
</feature>
<dbReference type="EC" id="3.1.13.1" evidence="8"/>
<protein>
    <recommendedName>
        <fullName evidence="8">Ribonuclease R</fullName>
        <shortName evidence="8">RNase R</shortName>
        <ecNumber evidence="8">3.1.13.1</ecNumber>
    </recommendedName>
</protein>